<dbReference type="PANTHER" id="PTHR33710:SF86">
    <property type="entry name" value="VIRAL MOVEMENT PROTEIN"/>
    <property type="match status" value="1"/>
</dbReference>
<dbReference type="InterPro" id="IPR005135">
    <property type="entry name" value="Endo/exonuclease/phosphatase"/>
</dbReference>
<dbReference type="AlphaFoldDB" id="A0A822XWM4"/>
<evidence type="ECO:0000313" key="3">
    <source>
        <dbReference type="Proteomes" id="UP000607653"/>
    </source>
</evidence>
<proteinExistence type="predicted"/>
<dbReference type="EMBL" id="DUZY01000001">
    <property type="protein sequence ID" value="DAD24153.1"/>
    <property type="molecule type" value="Genomic_DNA"/>
</dbReference>
<keyword evidence="3" id="KW-1185">Reference proteome</keyword>
<dbReference type="Pfam" id="PF03372">
    <property type="entry name" value="Exo_endo_phos"/>
    <property type="match status" value="1"/>
</dbReference>
<protein>
    <recommendedName>
        <fullName evidence="1">Endonuclease/exonuclease/phosphatase domain-containing protein</fullName>
    </recommendedName>
</protein>
<dbReference type="Proteomes" id="UP000607653">
    <property type="component" value="Unassembled WGS sequence"/>
</dbReference>
<dbReference type="GO" id="GO:0003824">
    <property type="term" value="F:catalytic activity"/>
    <property type="evidence" value="ECO:0007669"/>
    <property type="project" value="InterPro"/>
</dbReference>
<evidence type="ECO:0000313" key="2">
    <source>
        <dbReference type="EMBL" id="DAD24153.1"/>
    </source>
</evidence>
<dbReference type="PANTHER" id="PTHR33710">
    <property type="entry name" value="BNAC02G09200D PROTEIN"/>
    <property type="match status" value="1"/>
</dbReference>
<accession>A0A822XWM4</accession>
<dbReference type="SUPFAM" id="SSF56219">
    <property type="entry name" value="DNase I-like"/>
    <property type="match status" value="1"/>
</dbReference>
<reference evidence="2 3" key="1">
    <citation type="journal article" date="2020" name="Mol. Biol. Evol.">
        <title>Distinct Expression and Methylation Patterns for Genes with Different Fates following a Single Whole-Genome Duplication in Flowering Plants.</title>
        <authorList>
            <person name="Shi T."/>
            <person name="Rahmani R.S."/>
            <person name="Gugger P.F."/>
            <person name="Wang M."/>
            <person name="Li H."/>
            <person name="Zhang Y."/>
            <person name="Li Z."/>
            <person name="Wang Q."/>
            <person name="Van de Peer Y."/>
            <person name="Marchal K."/>
            <person name="Chen J."/>
        </authorList>
    </citation>
    <scope>NUCLEOTIDE SEQUENCE [LARGE SCALE GENOMIC DNA]</scope>
    <source>
        <tissue evidence="2">Leaf</tissue>
    </source>
</reference>
<gene>
    <name evidence="2" type="ORF">HUJ06_025616</name>
</gene>
<dbReference type="InterPro" id="IPR036691">
    <property type="entry name" value="Endo/exonu/phosph_ase_sf"/>
</dbReference>
<organism evidence="2 3">
    <name type="scientific">Nelumbo nucifera</name>
    <name type="common">Sacred lotus</name>
    <dbReference type="NCBI Taxonomy" id="4432"/>
    <lineage>
        <taxon>Eukaryota</taxon>
        <taxon>Viridiplantae</taxon>
        <taxon>Streptophyta</taxon>
        <taxon>Embryophyta</taxon>
        <taxon>Tracheophyta</taxon>
        <taxon>Spermatophyta</taxon>
        <taxon>Magnoliopsida</taxon>
        <taxon>Proteales</taxon>
        <taxon>Nelumbonaceae</taxon>
        <taxon>Nelumbo</taxon>
    </lineage>
</organism>
<feature type="domain" description="Endonuclease/exonuclease/phosphatase" evidence="1">
    <location>
        <begin position="56"/>
        <end position="274"/>
    </location>
</feature>
<evidence type="ECO:0000259" key="1">
    <source>
        <dbReference type="Pfam" id="PF03372"/>
    </source>
</evidence>
<sequence length="291" mass="33361">MAMDDHLNSSNCCTKKRKSCFEDLTTSTQGRVRLKRQARNINTNEFDASNSQILIWNCQGGSRLTVLYLNRLLSKHHLDIFFIFETKNNLIKSKAILRHLHNYHVEVILATGRSGGLWFGYSKNVLLSIFSITDHSIYCTVKNRPHCLEWDLLCFYVHPSLSARTQFRDEIKSFLENSTRPWCICGDLNLIVSSNEKQGGCAVSRGETSLLSQAISECNLIDLGSSSPPFTWTNRRDESHLISKRLDRFLANQDWIHEFPHVHVRKLASCGSDHHPILLSTKRSWQNSAQL</sequence>
<name>A0A822XWM4_NELNU</name>
<comment type="caution">
    <text evidence="2">The sequence shown here is derived from an EMBL/GenBank/DDBJ whole genome shotgun (WGS) entry which is preliminary data.</text>
</comment>
<dbReference type="Gene3D" id="3.60.10.10">
    <property type="entry name" value="Endonuclease/exonuclease/phosphatase"/>
    <property type="match status" value="1"/>
</dbReference>